<dbReference type="Proteomes" id="UP000008204">
    <property type="component" value="Chromosome"/>
</dbReference>
<evidence type="ECO:0000313" key="2">
    <source>
        <dbReference type="Proteomes" id="UP000008204"/>
    </source>
</evidence>
<dbReference type="STRING" id="41431.PCC8801_0062"/>
<reference evidence="2" key="1">
    <citation type="journal article" date="2011" name="MBio">
        <title>Novel metabolic attributes of the genus Cyanothece, comprising a group of unicellular nitrogen-fixing Cyanobacteria.</title>
        <authorList>
            <person name="Bandyopadhyay A."/>
            <person name="Elvitigala T."/>
            <person name="Welsh E."/>
            <person name="Stockel J."/>
            <person name="Liberton M."/>
            <person name="Min H."/>
            <person name="Sherman L.A."/>
            <person name="Pakrasi H.B."/>
        </authorList>
    </citation>
    <scope>NUCLEOTIDE SEQUENCE [LARGE SCALE GENOMIC DNA]</scope>
    <source>
        <strain evidence="2">PCC 8801</strain>
    </source>
</reference>
<dbReference type="eggNOG" id="ENOG5032UBP">
    <property type="taxonomic scope" value="Bacteria"/>
</dbReference>
<protein>
    <submittedName>
        <fullName evidence="1">Uncharacterized protein</fullName>
    </submittedName>
</protein>
<name>B7K0L5_RIPO1</name>
<dbReference type="OrthoDB" id="461689at2"/>
<proteinExistence type="predicted"/>
<evidence type="ECO:0000313" key="1">
    <source>
        <dbReference type="EMBL" id="ACK64169.1"/>
    </source>
</evidence>
<dbReference type="HOGENOM" id="CLU_129905_0_0_3"/>
<gene>
    <name evidence="1" type="ordered locus">PCC8801_0062</name>
</gene>
<dbReference type="AlphaFoldDB" id="B7K0L5"/>
<dbReference type="EMBL" id="CP001287">
    <property type="protein sequence ID" value="ACK64169.1"/>
    <property type="molecule type" value="Genomic_DNA"/>
</dbReference>
<dbReference type="RefSeq" id="WP_012593446.1">
    <property type="nucleotide sequence ID" value="NC_011726.1"/>
</dbReference>
<organism evidence="1 2">
    <name type="scientific">Rippkaea orientalis (strain PCC 8801 / RF-1)</name>
    <name type="common">Cyanothece sp. (strain PCC 8801)</name>
    <dbReference type="NCBI Taxonomy" id="41431"/>
    <lineage>
        <taxon>Bacteria</taxon>
        <taxon>Bacillati</taxon>
        <taxon>Cyanobacteriota</taxon>
        <taxon>Cyanophyceae</taxon>
        <taxon>Oscillatoriophycideae</taxon>
        <taxon>Chroococcales</taxon>
        <taxon>Aphanothecaceae</taxon>
        <taxon>Rippkaea</taxon>
        <taxon>Rippkaea orientalis</taxon>
    </lineage>
</organism>
<dbReference type="KEGG" id="cyp:PCC8801_0062"/>
<sequence>MKPIFKNTEDWQKAEILMQPALIRVLDNLRKQLEQSEWTATYQEVETPYPGHQLSLTYQEKIVIINIWELCFQVCFLNYQLSFNHGDNACQHEQSVEIDSSLIDNTGELNWQQLDIKSKEVIQEMLISLSSH</sequence>
<keyword evidence="2" id="KW-1185">Reference proteome</keyword>
<accession>B7K0L5</accession>